<protein>
    <recommendedName>
        <fullName evidence="1">HTH merR-type domain-containing protein</fullName>
    </recommendedName>
</protein>
<feature type="domain" description="HTH merR-type" evidence="1">
    <location>
        <begin position="9"/>
        <end position="57"/>
    </location>
</feature>
<dbReference type="InterPro" id="IPR041657">
    <property type="entry name" value="HTH_17"/>
</dbReference>
<dbReference type="RefSeq" id="WP_345021643.1">
    <property type="nucleotide sequence ID" value="NZ_BAABDO010000037.1"/>
</dbReference>
<accession>A0ABP7YUA6</accession>
<dbReference type="InterPro" id="IPR009061">
    <property type="entry name" value="DNA-bd_dom_put_sf"/>
</dbReference>
<sequence length="63" mass="6976">MRGDELPDLLTTAEVAALFRVARSTVSGWASRGLLPPVRTPSGRLRFHRADIEALLRHGLDPR</sequence>
<dbReference type="Proteomes" id="UP001500266">
    <property type="component" value="Unassembled WGS sequence"/>
</dbReference>
<evidence type="ECO:0000259" key="1">
    <source>
        <dbReference type="PROSITE" id="PS50937"/>
    </source>
</evidence>
<gene>
    <name evidence="2" type="ORF">GCM10022416_29380</name>
</gene>
<comment type="caution">
    <text evidence="2">The sequence shown here is derived from an EMBL/GenBank/DDBJ whole genome shotgun (WGS) entry which is preliminary data.</text>
</comment>
<dbReference type="InterPro" id="IPR010093">
    <property type="entry name" value="SinI_DNA-bd"/>
</dbReference>
<dbReference type="EMBL" id="BAABDO010000037">
    <property type="protein sequence ID" value="GAA4141418.1"/>
    <property type="molecule type" value="Genomic_DNA"/>
</dbReference>
<dbReference type="Pfam" id="PF12728">
    <property type="entry name" value="HTH_17"/>
    <property type="match status" value="1"/>
</dbReference>
<reference evidence="3" key="1">
    <citation type="journal article" date="2019" name="Int. J. Syst. Evol. Microbiol.">
        <title>The Global Catalogue of Microorganisms (GCM) 10K type strain sequencing project: providing services to taxonomists for standard genome sequencing and annotation.</title>
        <authorList>
            <consortium name="The Broad Institute Genomics Platform"/>
            <consortium name="The Broad Institute Genome Sequencing Center for Infectious Disease"/>
            <person name="Wu L."/>
            <person name="Ma J."/>
        </authorList>
    </citation>
    <scope>NUCLEOTIDE SEQUENCE [LARGE SCALE GENOMIC DNA]</scope>
    <source>
        <strain evidence="3">JCM 17316</strain>
    </source>
</reference>
<organism evidence="2 3">
    <name type="scientific">Actinomadura keratinilytica</name>
    <dbReference type="NCBI Taxonomy" id="547461"/>
    <lineage>
        <taxon>Bacteria</taxon>
        <taxon>Bacillati</taxon>
        <taxon>Actinomycetota</taxon>
        <taxon>Actinomycetes</taxon>
        <taxon>Streptosporangiales</taxon>
        <taxon>Thermomonosporaceae</taxon>
        <taxon>Actinomadura</taxon>
    </lineage>
</organism>
<dbReference type="PROSITE" id="PS50937">
    <property type="entry name" value="HTH_MERR_2"/>
    <property type="match status" value="1"/>
</dbReference>
<proteinExistence type="predicted"/>
<keyword evidence="3" id="KW-1185">Reference proteome</keyword>
<dbReference type="SUPFAM" id="SSF46955">
    <property type="entry name" value="Putative DNA-binding domain"/>
    <property type="match status" value="1"/>
</dbReference>
<evidence type="ECO:0000313" key="3">
    <source>
        <dbReference type="Proteomes" id="UP001500266"/>
    </source>
</evidence>
<name>A0ABP7YUA6_9ACTN</name>
<dbReference type="NCBIfam" id="TIGR01764">
    <property type="entry name" value="excise"/>
    <property type="match status" value="1"/>
</dbReference>
<dbReference type="Gene3D" id="1.10.1660.10">
    <property type="match status" value="1"/>
</dbReference>
<evidence type="ECO:0000313" key="2">
    <source>
        <dbReference type="EMBL" id="GAA4141418.1"/>
    </source>
</evidence>
<dbReference type="InterPro" id="IPR000551">
    <property type="entry name" value="MerR-type_HTH_dom"/>
</dbReference>